<dbReference type="GeneID" id="63738867"/>
<comment type="caution">
    <text evidence="2">The sequence shown here is derived from an EMBL/GenBank/DDBJ whole genome shotgun (WGS) entry which is preliminary data.</text>
</comment>
<evidence type="ECO:0000313" key="3">
    <source>
        <dbReference type="Proteomes" id="UP000030816"/>
    </source>
</evidence>
<dbReference type="AlphaFoldDB" id="A0A0B2WVC3"/>
<name>A0A0B2WVC3_METAS</name>
<dbReference type="HOGENOM" id="CLU_039076_0_0_1"/>
<reference evidence="2 3" key="1">
    <citation type="journal article" date="2014" name="Proc. Natl. Acad. Sci. U.S.A.">
        <title>Trajectory and genomic determinants of fungal-pathogen speciation and host adaptation.</title>
        <authorList>
            <person name="Hu X."/>
            <person name="Xiao G."/>
            <person name="Zheng P."/>
            <person name="Shang Y."/>
            <person name="Su Y."/>
            <person name="Zhang X."/>
            <person name="Liu X."/>
            <person name="Zhan S."/>
            <person name="St Leger R.J."/>
            <person name="Wang C."/>
        </authorList>
    </citation>
    <scope>NUCLEOTIDE SEQUENCE [LARGE SCALE GENOMIC DNA]</scope>
    <source>
        <strain evidence="2 3">ARSEF 1941</strain>
    </source>
</reference>
<organism evidence="2 3">
    <name type="scientific">Metarhizium album (strain ARSEF 1941)</name>
    <dbReference type="NCBI Taxonomy" id="1081103"/>
    <lineage>
        <taxon>Eukaryota</taxon>
        <taxon>Fungi</taxon>
        <taxon>Dikarya</taxon>
        <taxon>Ascomycota</taxon>
        <taxon>Pezizomycotina</taxon>
        <taxon>Sordariomycetes</taxon>
        <taxon>Hypocreomycetidae</taxon>
        <taxon>Hypocreales</taxon>
        <taxon>Clavicipitaceae</taxon>
        <taxon>Metarhizium</taxon>
    </lineage>
</organism>
<dbReference type="GO" id="GO:0016491">
    <property type="term" value="F:oxidoreductase activity"/>
    <property type="evidence" value="ECO:0007669"/>
    <property type="project" value="InterPro"/>
</dbReference>
<evidence type="ECO:0000256" key="1">
    <source>
        <dbReference type="SAM" id="Phobius"/>
    </source>
</evidence>
<dbReference type="EMBL" id="AZHE01000009">
    <property type="protein sequence ID" value="KHN98023.1"/>
    <property type="molecule type" value="Genomic_DNA"/>
</dbReference>
<evidence type="ECO:0008006" key="4">
    <source>
        <dbReference type="Google" id="ProtNLM"/>
    </source>
</evidence>
<keyword evidence="1" id="KW-0472">Membrane</keyword>
<keyword evidence="1" id="KW-1133">Transmembrane helix</keyword>
<proteinExistence type="predicted"/>
<dbReference type="OrthoDB" id="545169at2759"/>
<gene>
    <name evidence="2" type="ORF">MAM_04412</name>
</gene>
<accession>A0A0B2WVC3</accession>
<feature type="transmembrane region" description="Helical" evidence="1">
    <location>
        <begin position="42"/>
        <end position="61"/>
    </location>
</feature>
<dbReference type="PANTHER" id="PTHR36124:SF1">
    <property type="entry name" value="ER-BOUND OXYGENASE MPAB_MPAB'_RUBBER OXYGENASE CATALYTIC DOMAIN-CONTAINING PROTEIN"/>
    <property type="match status" value="1"/>
</dbReference>
<dbReference type="PANTHER" id="PTHR36124">
    <property type="match status" value="1"/>
</dbReference>
<dbReference type="InterPro" id="IPR046366">
    <property type="entry name" value="MPAB"/>
</dbReference>
<dbReference type="STRING" id="1081103.A0A0B2WVC3"/>
<sequence>MESTSSRISKSASVSSWIGHGGTPGAGIDGLSSLGRLVDGPLLVYITLALAYPVLCALLRFQRLKAMREKVGLTDRESMSKMETAQAQYIIQQLVEWEFPFVFEKSLQFALFKTYGIPTISTLLVATRVFSSPETASKRYEDTAVLIGEFMTHRPDEERTRQAIGRMNSLHSPYIQAGKISNQDLLYTLSVFVTEPISWINRYEWRQLTDVEMCALGTFWKSIGNAMNIQYACHLRRDSWRDGIEFCEDITEWASQYESQHMVPAAASKRTATELFSLLLYHVPDLCKPFALQLIGVLMGDCLRKAMMHPAPSPAAFIIVNGGFSLRRFVLRHLALPRLAPRRSFSEKDPKSGRYHRLQYLVHPYYVEPTVRSRWGVSAWLIWALGGILPGGKGGARYVPQGYLLSDIGPDKQTPFGQDELRAWERKVEESMPLGCPFAI</sequence>
<protein>
    <recommendedName>
        <fullName evidence="4">ER-bound oxygenase mpaB/mpaB'/Rubber oxygenase catalytic domain-containing protein</fullName>
    </recommendedName>
</protein>
<keyword evidence="1" id="KW-0812">Transmembrane</keyword>
<dbReference type="Proteomes" id="UP000030816">
    <property type="component" value="Unassembled WGS sequence"/>
</dbReference>
<keyword evidence="3" id="KW-1185">Reference proteome</keyword>
<dbReference type="RefSeq" id="XP_040679089.1">
    <property type="nucleotide sequence ID" value="XM_040823210.1"/>
</dbReference>
<evidence type="ECO:0000313" key="2">
    <source>
        <dbReference type="EMBL" id="KHN98023.1"/>
    </source>
</evidence>